<proteinExistence type="predicted"/>
<keyword evidence="3" id="KW-1185">Reference proteome</keyword>
<name>A0A2B7XC71_9EURO</name>
<sequence length="537" mass="59693">MKFAKTTAALTIVAISFANPTNPTDPFPTVDLGYATHVPTYINETSSGFRYANYNNIRFAEPPLGALRFRRPKTPPPKQYGIQNGSAPRFATDCVSAVPGIFPDLGIGTRSWGREDCLFLNVRVPEGAKEGDNLPVIHWVHGSAFVYGSKDFKEAVGDGSGLYDDLDPSSQKFIYVASNYRMGLYGWSSSPSEDMSANVGLHDTLAALRWTQKYISKFGGDPRRITAFGHSAGAGMINLLLVARGGHEDLPFSQAFIASPAVWPRREPSRRQAMFNEVLKAANCTSVDCLREASEATLLNANTHLIVDLSGTYSGALGPGAGFTPVVDGKYIEDLLPVLLQRGKYNRRIKKLAASNMAHDGALMVPLEGMPEIFPEYVRGTIPNASNETIERIRSLYSYPPELPIKLGWDWATDVVFACNAYLTAKAYANRSQRHVMSMSPAAHGQDLNYWFFQNNITTPVANVTMARQFQEYVRRFVTGARNTMTFKRLEDWPLYGWSETVFNVTSRGFERQRDYWEQNQRCQILGDIIDDPENGA</sequence>
<dbReference type="SUPFAM" id="SSF53474">
    <property type="entry name" value="alpha/beta-Hydrolases"/>
    <property type="match status" value="1"/>
</dbReference>
<dbReference type="EMBL" id="PDNB01000116">
    <property type="protein sequence ID" value="PGH06545.1"/>
    <property type="molecule type" value="Genomic_DNA"/>
</dbReference>
<accession>A0A2B7XC71</accession>
<dbReference type="InterPro" id="IPR029058">
    <property type="entry name" value="AB_hydrolase_fold"/>
</dbReference>
<evidence type="ECO:0000313" key="3">
    <source>
        <dbReference type="Proteomes" id="UP000223968"/>
    </source>
</evidence>
<protein>
    <recommendedName>
        <fullName evidence="1">Carboxylesterase type B domain-containing protein</fullName>
    </recommendedName>
</protein>
<dbReference type="Proteomes" id="UP000223968">
    <property type="component" value="Unassembled WGS sequence"/>
</dbReference>
<feature type="domain" description="Carboxylesterase type B" evidence="1">
    <location>
        <begin position="48"/>
        <end position="507"/>
    </location>
</feature>
<dbReference type="InterPro" id="IPR050309">
    <property type="entry name" value="Type-B_Carboxylest/Lipase"/>
</dbReference>
<dbReference type="InterPro" id="IPR002018">
    <property type="entry name" value="CarbesteraseB"/>
</dbReference>
<organism evidence="2 3">
    <name type="scientific">Helicocarpus griseus UAMH5409</name>
    <dbReference type="NCBI Taxonomy" id="1447875"/>
    <lineage>
        <taxon>Eukaryota</taxon>
        <taxon>Fungi</taxon>
        <taxon>Dikarya</taxon>
        <taxon>Ascomycota</taxon>
        <taxon>Pezizomycotina</taxon>
        <taxon>Eurotiomycetes</taxon>
        <taxon>Eurotiomycetidae</taxon>
        <taxon>Onygenales</taxon>
        <taxon>Ajellomycetaceae</taxon>
        <taxon>Helicocarpus</taxon>
    </lineage>
</organism>
<dbReference type="AlphaFoldDB" id="A0A2B7XC71"/>
<reference evidence="2 3" key="1">
    <citation type="submission" date="2017-10" db="EMBL/GenBank/DDBJ databases">
        <title>Comparative genomics in systemic dimorphic fungi from Ajellomycetaceae.</title>
        <authorList>
            <person name="Munoz J.F."/>
            <person name="Mcewen J.G."/>
            <person name="Clay O.K."/>
            <person name="Cuomo C.A."/>
        </authorList>
    </citation>
    <scope>NUCLEOTIDE SEQUENCE [LARGE SCALE GENOMIC DNA]</scope>
    <source>
        <strain evidence="2 3">UAMH5409</strain>
    </source>
</reference>
<dbReference type="OrthoDB" id="4179155at2759"/>
<evidence type="ECO:0000313" key="2">
    <source>
        <dbReference type="EMBL" id="PGH06545.1"/>
    </source>
</evidence>
<comment type="caution">
    <text evidence="2">The sequence shown here is derived from an EMBL/GenBank/DDBJ whole genome shotgun (WGS) entry which is preliminary data.</text>
</comment>
<dbReference type="Gene3D" id="3.40.50.1820">
    <property type="entry name" value="alpha/beta hydrolase"/>
    <property type="match status" value="1"/>
</dbReference>
<dbReference type="Pfam" id="PF00135">
    <property type="entry name" value="COesterase"/>
    <property type="match status" value="1"/>
</dbReference>
<dbReference type="PANTHER" id="PTHR11559">
    <property type="entry name" value="CARBOXYLESTERASE"/>
    <property type="match status" value="1"/>
</dbReference>
<dbReference type="STRING" id="1447875.A0A2B7XC71"/>
<evidence type="ECO:0000259" key="1">
    <source>
        <dbReference type="Pfam" id="PF00135"/>
    </source>
</evidence>
<gene>
    <name evidence="2" type="ORF">AJ79_06484</name>
</gene>